<comment type="caution">
    <text evidence="9">The sequence shown here is derived from an EMBL/GenBank/DDBJ whole genome shotgun (WGS) entry which is preliminary data.</text>
</comment>
<feature type="signal peptide" evidence="7">
    <location>
        <begin position="1"/>
        <end position="44"/>
    </location>
</feature>
<dbReference type="GO" id="GO:0005975">
    <property type="term" value="P:carbohydrate metabolic process"/>
    <property type="evidence" value="ECO:0007669"/>
    <property type="project" value="InterPro"/>
</dbReference>
<evidence type="ECO:0000256" key="7">
    <source>
        <dbReference type="SAM" id="SignalP"/>
    </source>
</evidence>
<comment type="similarity">
    <text evidence="1">Belongs to the glycosyl hydrolase 2 family.</text>
</comment>
<evidence type="ECO:0000256" key="2">
    <source>
        <dbReference type="ARBA" id="ARBA00022729"/>
    </source>
</evidence>
<dbReference type="SUPFAM" id="SSF49785">
    <property type="entry name" value="Galactose-binding domain-like"/>
    <property type="match status" value="1"/>
</dbReference>
<dbReference type="InterPro" id="IPR017853">
    <property type="entry name" value="GH"/>
</dbReference>
<dbReference type="InterPro" id="IPR006104">
    <property type="entry name" value="Glyco_hydro_2_N"/>
</dbReference>
<dbReference type="GO" id="GO:0004553">
    <property type="term" value="F:hydrolase activity, hydrolyzing O-glycosyl compounds"/>
    <property type="evidence" value="ECO:0007669"/>
    <property type="project" value="InterPro"/>
</dbReference>
<dbReference type="Gene3D" id="3.90.182.10">
    <property type="entry name" value="Toxin - Anthrax Protective Antigen,domain 1"/>
    <property type="match status" value="1"/>
</dbReference>
<evidence type="ECO:0000313" key="10">
    <source>
        <dbReference type="Proteomes" id="UP000562984"/>
    </source>
</evidence>
<dbReference type="Pfam" id="PF00703">
    <property type="entry name" value="Glyco_hydro_2"/>
    <property type="match status" value="1"/>
</dbReference>
<evidence type="ECO:0000256" key="4">
    <source>
        <dbReference type="ARBA" id="ARBA00023157"/>
    </source>
</evidence>
<dbReference type="InterPro" id="IPR006311">
    <property type="entry name" value="TAT_signal"/>
</dbReference>
<evidence type="ECO:0000256" key="1">
    <source>
        <dbReference type="ARBA" id="ARBA00007401"/>
    </source>
</evidence>
<gene>
    <name evidence="9" type="ORF">HKD39_03560</name>
</gene>
<dbReference type="Gene3D" id="2.60.40.10">
    <property type="entry name" value="Immunoglobulins"/>
    <property type="match status" value="1"/>
</dbReference>
<dbReference type="Pfam" id="PF02837">
    <property type="entry name" value="Glyco_hydro_2_N"/>
    <property type="match status" value="1"/>
</dbReference>
<feature type="compositionally biased region" description="Low complexity" evidence="6">
    <location>
        <begin position="44"/>
        <end position="63"/>
    </location>
</feature>
<evidence type="ECO:0000256" key="5">
    <source>
        <dbReference type="ARBA" id="ARBA00023295"/>
    </source>
</evidence>
<feature type="compositionally biased region" description="Low complexity" evidence="6">
    <location>
        <begin position="73"/>
        <end position="91"/>
    </location>
</feature>
<dbReference type="Proteomes" id="UP000562984">
    <property type="component" value="Unassembled WGS sequence"/>
</dbReference>
<dbReference type="InterPro" id="IPR037524">
    <property type="entry name" value="PA14/GLEYA"/>
</dbReference>
<feature type="chain" id="PRO_5032475265" evidence="7">
    <location>
        <begin position="45"/>
        <end position="1148"/>
    </location>
</feature>
<keyword evidence="5" id="KW-0326">Glycosidase</keyword>
<evidence type="ECO:0000256" key="6">
    <source>
        <dbReference type="SAM" id="MobiDB-lite"/>
    </source>
</evidence>
<dbReference type="Gene3D" id="2.60.120.260">
    <property type="entry name" value="Galactose-binding domain-like"/>
    <property type="match status" value="1"/>
</dbReference>
<sequence length="1148" mass="121514">MSASRPHPSPPGSRRRRTLRPVLAGLLAASLGIAALGAAPAAAAAPAAPTSLSAQQQSPQAQARSEVGTQTDARGPAPAAATEAQPAAASPDSGLRGDYYRISNTDTWELEPQNLAITVVDQAIDIDNMVPIYRSLTGRTDNVGVRWTGTVTAPATGEYTFSAIGDNGFRLWVGAGAYSGAAADQLIDFWVNQWDIEQTATRTVRLEAGVPVPIRFDLFQAIGGANIHLSWQSANAGVAKQVVPASAFRLPDGWRPYGASAEVGADGSTAVITFADGTVGGLDGLADHLTVSVDGKSYPIAELAAGPQDGQLTITLGAPVVAGANVRIAYDGKGSLTSGGRPAPAFNLMAKNGSTHRLTTPWADDVDADRPLPEYPRPQLTRRQWQNLNGTWDFVPLASADAPLPTNWTGAAKVVVPYPIESLLSKVNKHYDNFAYHRSFVVPRGWRAGDQRVLLNFGAVDNVTAVLVNGKPVGSHTGGYDSFSFDITDALVGGPNELVVRVTDTTGDTPKGKQSRNPSGIFYTPASGIWQTAWLEPVPAASIDSLKLTPKLSDSDDAVVVKAESATADANATVTVTASDGNSRDVATVTGKANTDVVLPIKNAKRWTPDSPNLYNLRVVLSSTKDGATSTDTVGSYVGLRSIDVRKINGTNRIVLNGKQTFLLSTLDQGYWPDGVYTAPTDQALAWDIQQTKNLGFNTIRKHIKVEPARWYYYADRIGMMVWQDMPSAFTSRNAESTSKRVTDQWESELRTMIDQHSMFSSIIGWIPFNEGWSEWNLDDTARVGRNIKQQDPSRLLNVHSGMNCCQSLGDSKVGDIIDWHQYTGPAAPSPDATRAAIDGEHGGFSLSVAGHIWPGGSVNPYGEVGSSKELTDAYVGNTAKLIGLAREKLSGSVYTQLTDLEGEVNGFYTYDRRVSKMDEKRVREINLALIAAGSGAPAPAGQRAPVAGWNFDQLSGEQSPGIGATPPAKLAGGAALTRGKSGSALRLDGRDDQATATPVALDTTGNYSVAAWVRADTLPGNTYATAVATEAYDGRSPFFLQYSGPARGWAFSIPDGPRAIAPGPVSTGRWYHLVGVRDAVAGTLTLYVDGVKAASATAFGTSASTGAVTFGRAQWDSDPVDFLAGAVDTVRLYNRALSAPEVAALAG</sequence>
<dbReference type="Pfam" id="PF07691">
    <property type="entry name" value="PA14"/>
    <property type="match status" value="1"/>
</dbReference>
<dbReference type="InterPro" id="IPR013783">
    <property type="entry name" value="Ig-like_fold"/>
</dbReference>
<feature type="domain" description="PA14" evidence="8">
    <location>
        <begin position="90"/>
        <end position="247"/>
    </location>
</feature>
<dbReference type="PROSITE" id="PS51820">
    <property type="entry name" value="PA14"/>
    <property type="match status" value="1"/>
</dbReference>
<proteinExistence type="inferred from homology"/>
<feature type="region of interest" description="Disordered" evidence="6">
    <location>
        <begin position="44"/>
        <end position="96"/>
    </location>
</feature>
<dbReference type="InterPro" id="IPR006558">
    <property type="entry name" value="LamG-like"/>
</dbReference>
<dbReference type="InterPro" id="IPR006102">
    <property type="entry name" value="Ig-like_GH2"/>
</dbReference>
<reference evidence="9 10" key="1">
    <citation type="submission" date="2020-05" db="EMBL/GenBank/DDBJ databases">
        <title>Nakamurella sp. DB0629 isolated from air conditioner.</title>
        <authorList>
            <person name="Kim D.H."/>
            <person name="Kim D.-U."/>
        </authorList>
    </citation>
    <scope>NUCLEOTIDE SEQUENCE [LARGE SCALE GENOMIC DNA]</scope>
    <source>
        <strain evidence="9 10">DB0629</strain>
    </source>
</reference>
<dbReference type="InterPro" id="IPR036156">
    <property type="entry name" value="Beta-gal/glucu_dom_sf"/>
</dbReference>
<dbReference type="PANTHER" id="PTHR42732">
    <property type="entry name" value="BETA-GALACTOSIDASE"/>
    <property type="match status" value="1"/>
</dbReference>
<keyword evidence="4" id="KW-1015">Disulfide bond</keyword>
<dbReference type="Pfam" id="PF13385">
    <property type="entry name" value="Laminin_G_3"/>
    <property type="match status" value="1"/>
</dbReference>
<organism evidence="9 10">
    <name type="scientific">Nakamurella aerolata</name>
    <dbReference type="NCBI Taxonomy" id="1656892"/>
    <lineage>
        <taxon>Bacteria</taxon>
        <taxon>Bacillati</taxon>
        <taxon>Actinomycetota</taxon>
        <taxon>Actinomycetes</taxon>
        <taxon>Nakamurellales</taxon>
        <taxon>Nakamurellaceae</taxon>
        <taxon>Nakamurella</taxon>
    </lineage>
</organism>
<dbReference type="EMBL" id="JABEND010000002">
    <property type="protein sequence ID" value="NNG34810.1"/>
    <property type="molecule type" value="Genomic_DNA"/>
</dbReference>
<evidence type="ECO:0000259" key="8">
    <source>
        <dbReference type="PROSITE" id="PS51820"/>
    </source>
</evidence>
<accession>A0A849A8L1</accession>
<dbReference type="SUPFAM" id="SSF49899">
    <property type="entry name" value="Concanavalin A-like lectins/glucanases"/>
    <property type="match status" value="1"/>
</dbReference>
<dbReference type="SUPFAM" id="SSF56988">
    <property type="entry name" value="Anthrax protective antigen"/>
    <property type="match status" value="1"/>
</dbReference>
<keyword evidence="3 9" id="KW-0378">Hydrolase</keyword>
<dbReference type="SUPFAM" id="SSF51445">
    <property type="entry name" value="(Trans)glycosidases"/>
    <property type="match status" value="1"/>
</dbReference>
<dbReference type="SMART" id="SM00758">
    <property type="entry name" value="PA14"/>
    <property type="match status" value="1"/>
</dbReference>
<dbReference type="InterPro" id="IPR051913">
    <property type="entry name" value="GH2_Domain-Containing"/>
</dbReference>
<dbReference type="SMART" id="SM00560">
    <property type="entry name" value="LamGL"/>
    <property type="match status" value="1"/>
</dbReference>
<dbReference type="AlphaFoldDB" id="A0A849A8L1"/>
<dbReference type="InterPro" id="IPR011658">
    <property type="entry name" value="PA14_dom"/>
</dbReference>
<dbReference type="InterPro" id="IPR008979">
    <property type="entry name" value="Galactose-bd-like_sf"/>
</dbReference>
<dbReference type="PROSITE" id="PS51318">
    <property type="entry name" value="TAT"/>
    <property type="match status" value="1"/>
</dbReference>
<name>A0A849A8L1_9ACTN</name>
<evidence type="ECO:0000256" key="3">
    <source>
        <dbReference type="ARBA" id="ARBA00022801"/>
    </source>
</evidence>
<dbReference type="Gene3D" id="2.60.120.200">
    <property type="match status" value="1"/>
</dbReference>
<dbReference type="InterPro" id="IPR013320">
    <property type="entry name" value="ConA-like_dom_sf"/>
</dbReference>
<protein>
    <submittedName>
        <fullName evidence="9">Glycoside hydrolase family 2</fullName>
    </submittedName>
</protein>
<dbReference type="Gene3D" id="3.20.20.80">
    <property type="entry name" value="Glycosidases"/>
    <property type="match status" value="1"/>
</dbReference>
<evidence type="ECO:0000313" key="9">
    <source>
        <dbReference type="EMBL" id="NNG34810.1"/>
    </source>
</evidence>
<dbReference type="RefSeq" id="WP_171198490.1">
    <property type="nucleotide sequence ID" value="NZ_JABEND010000002.1"/>
</dbReference>
<keyword evidence="10" id="KW-1185">Reference proteome</keyword>
<dbReference type="SUPFAM" id="SSF49303">
    <property type="entry name" value="beta-Galactosidase/glucuronidase domain"/>
    <property type="match status" value="1"/>
</dbReference>
<keyword evidence="2 7" id="KW-0732">Signal</keyword>
<dbReference type="PANTHER" id="PTHR42732:SF2">
    <property type="entry name" value="BETA-MANNOSIDASE"/>
    <property type="match status" value="1"/>
</dbReference>